<organism evidence="4 5">
    <name type="scientific">Gossypium hirsutum</name>
    <name type="common">Upland cotton</name>
    <name type="synonym">Gossypium mexicanum</name>
    <dbReference type="NCBI Taxonomy" id="3635"/>
    <lineage>
        <taxon>Eukaryota</taxon>
        <taxon>Viridiplantae</taxon>
        <taxon>Streptophyta</taxon>
        <taxon>Embryophyta</taxon>
        <taxon>Tracheophyta</taxon>
        <taxon>Spermatophyta</taxon>
        <taxon>Magnoliopsida</taxon>
        <taxon>eudicotyledons</taxon>
        <taxon>Gunneridae</taxon>
        <taxon>Pentapetalae</taxon>
        <taxon>rosids</taxon>
        <taxon>malvids</taxon>
        <taxon>Malvales</taxon>
        <taxon>Malvaceae</taxon>
        <taxon>Malvoideae</taxon>
        <taxon>Gossypium</taxon>
    </lineage>
</organism>
<dbReference type="OrthoDB" id="998149at2759"/>
<dbReference type="KEGG" id="ghi:107963209"/>
<sequence length="450" mass="51022">MDQRLEKLEQLQEQMQAQMQEKLAKLQQDMEASQRELLNQLKQLTAGGHDKGKSPAVNSGDNHEDPVYPPGFAPTNVQTQPGVYPQRVPVTIRSQYQVGTPASMNFPTGSGSNPGDTPINPVVPDLDDAAEIEKTRVDLPKQLEDRCKWLEEKFQAMENTDYHRGIDAKYLSLDSLIGSVARWYNQLSRANIHSWKDLAQAFMKQYRHVMDIAPDRIVLQSMEKKPNESFRQYAQRWREVAAQVQPPLLVKEITMLFINTLKAPSLNHMLGSATKSFSDIVMSGEMIENAIRCGKIEAGESTKRSAPMKKEHEINNASVFNKSYSKPITVGQARAVTTNHQGSSRQESNPRSNEERPQFTPIPMTYKELYQNLYDAHMVSPSYLKPMQPPYPKWYDTNAQCEYHAGITGHSIEKCTMFKKLVERFIKMGIVKFDDPLGTNVVGDPLPNHD</sequence>
<feature type="region of interest" description="Disordered" evidence="2">
    <location>
        <begin position="336"/>
        <end position="360"/>
    </location>
</feature>
<evidence type="ECO:0000313" key="4">
    <source>
        <dbReference type="Proteomes" id="UP000818029"/>
    </source>
</evidence>
<name>A0A1U8PY30_GOSHI</name>
<keyword evidence="1" id="KW-0175">Coiled coil</keyword>
<dbReference type="GeneID" id="107963209"/>
<evidence type="ECO:0000259" key="3">
    <source>
        <dbReference type="Pfam" id="PF03732"/>
    </source>
</evidence>
<dbReference type="PANTHER" id="PTHR32108">
    <property type="entry name" value="DNA-DIRECTED RNA POLYMERASE SUBUNIT ALPHA"/>
    <property type="match status" value="1"/>
</dbReference>
<protein>
    <recommendedName>
        <fullName evidence="3">Retrotransposon gag domain-containing protein</fullName>
    </recommendedName>
</protein>
<dbReference type="AlphaFoldDB" id="A0A1U8PY30"/>
<dbReference type="PaxDb" id="3635-A0A1U8PY30"/>
<evidence type="ECO:0000256" key="1">
    <source>
        <dbReference type="SAM" id="Coils"/>
    </source>
</evidence>
<evidence type="ECO:0000313" key="5">
    <source>
        <dbReference type="RefSeq" id="XP_016755268.1"/>
    </source>
</evidence>
<dbReference type="Pfam" id="PF03732">
    <property type="entry name" value="Retrotrans_gag"/>
    <property type="match status" value="1"/>
</dbReference>
<proteinExistence type="predicted"/>
<dbReference type="InterPro" id="IPR005162">
    <property type="entry name" value="Retrotrans_gag_dom"/>
</dbReference>
<keyword evidence="4" id="KW-1185">Reference proteome</keyword>
<gene>
    <name evidence="5" type="primary">LOC107963209</name>
</gene>
<feature type="coiled-coil region" evidence="1">
    <location>
        <begin position="1"/>
        <end position="43"/>
    </location>
</feature>
<feature type="domain" description="Retrotransposon gag" evidence="3">
    <location>
        <begin position="175"/>
        <end position="245"/>
    </location>
</feature>
<dbReference type="RefSeq" id="XP_016755268.1">
    <property type="nucleotide sequence ID" value="XM_016899779.1"/>
</dbReference>
<feature type="compositionally biased region" description="Polar residues" evidence="2">
    <location>
        <begin position="336"/>
        <end position="351"/>
    </location>
</feature>
<dbReference type="Proteomes" id="UP000818029">
    <property type="component" value="Chromosome D06"/>
</dbReference>
<accession>A0A1U8PY30</accession>
<reference evidence="5" key="2">
    <citation type="submission" date="2025-08" db="UniProtKB">
        <authorList>
            <consortium name="RefSeq"/>
        </authorList>
    </citation>
    <scope>IDENTIFICATION</scope>
</reference>
<dbReference type="PANTHER" id="PTHR32108:SF5">
    <property type="entry name" value="DYNACTIN SUBUNIT 1-LIKE"/>
    <property type="match status" value="1"/>
</dbReference>
<evidence type="ECO:0000256" key="2">
    <source>
        <dbReference type="SAM" id="MobiDB-lite"/>
    </source>
</evidence>
<reference evidence="4" key="1">
    <citation type="journal article" date="2020" name="Nat. Genet.">
        <title>Genomic diversifications of five Gossypium allopolyploid species and their impact on cotton improvement.</title>
        <authorList>
            <person name="Chen Z.J."/>
            <person name="Sreedasyam A."/>
            <person name="Ando A."/>
            <person name="Song Q."/>
            <person name="De Santiago L.M."/>
            <person name="Hulse-Kemp A.M."/>
            <person name="Ding M."/>
            <person name="Ye W."/>
            <person name="Kirkbride R.C."/>
            <person name="Jenkins J."/>
            <person name="Plott C."/>
            <person name="Lovell J."/>
            <person name="Lin Y.M."/>
            <person name="Vaughn R."/>
            <person name="Liu B."/>
            <person name="Simpson S."/>
            <person name="Scheffler B.E."/>
            <person name="Wen L."/>
            <person name="Saski C.A."/>
            <person name="Grover C.E."/>
            <person name="Hu G."/>
            <person name="Conover J.L."/>
            <person name="Carlson J.W."/>
            <person name="Shu S."/>
            <person name="Boston L.B."/>
            <person name="Williams M."/>
            <person name="Peterson D.G."/>
            <person name="McGee K."/>
            <person name="Jones D.C."/>
            <person name="Wendel J.F."/>
            <person name="Stelly D.M."/>
            <person name="Grimwood J."/>
            <person name="Schmutz J."/>
        </authorList>
    </citation>
    <scope>NUCLEOTIDE SEQUENCE [LARGE SCALE GENOMIC DNA]</scope>
    <source>
        <strain evidence="4">cv. TM-1</strain>
    </source>
</reference>